<feature type="compositionally biased region" description="Basic and acidic residues" evidence="2">
    <location>
        <begin position="156"/>
        <end position="165"/>
    </location>
</feature>
<evidence type="ECO:0000256" key="2">
    <source>
        <dbReference type="SAM" id="MobiDB-lite"/>
    </source>
</evidence>
<dbReference type="Proteomes" id="UP000824049">
    <property type="component" value="Unassembled WGS sequence"/>
</dbReference>
<dbReference type="InterPro" id="IPR038471">
    <property type="entry name" value="MecA_C_sf"/>
</dbReference>
<protein>
    <submittedName>
        <fullName evidence="3">Adaptor protein MecA</fullName>
    </submittedName>
</protein>
<name>A0A9D2EKB2_9FIRM</name>
<accession>A0A9D2EKB2</accession>
<gene>
    <name evidence="3" type="ORF">H9968_03145</name>
</gene>
<sequence length="265" mass="29795">MFFWKIDDETIRCLIHKKEIDSMGFDLQTLSTDSKQMEEFLNAIVKSSQNYIDWHTENGIQNYIARSLPADQLLVTISCTFPDVAIDRDLDQIKKMTSALNKKITDERLAEVYALSGEEKEKAFEEISRDLQEVCMGKVDVEEQETTTGGGADAAVSDKDAGEKRGADFPPRKLVFGDFSRLVQFCSLLGERAHLYSTLYKADEEYVLLVDFSQCESDAQAVAFMITAEEYGGKAGELGFEEAYLEEHGRRMIDGNAIEILSAMS</sequence>
<dbReference type="AlphaFoldDB" id="A0A9D2EKB2"/>
<dbReference type="Pfam" id="PF05389">
    <property type="entry name" value="MecA"/>
    <property type="match status" value="1"/>
</dbReference>
<evidence type="ECO:0000313" key="3">
    <source>
        <dbReference type="EMBL" id="HIZ38911.1"/>
    </source>
</evidence>
<comment type="caution">
    <text evidence="3">The sequence shown here is derived from an EMBL/GenBank/DDBJ whole genome shotgun (WGS) entry which is preliminary data.</text>
</comment>
<feature type="region of interest" description="Disordered" evidence="2">
    <location>
        <begin position="143"/>
        <end position="165"/>
    </location>
</feature>
<evidence type="ECO:0000256" key="1">
    <source>
        <dbReference type="ARBA" id="ARBA00005397"/>
    </source>
</evidence>
<proteinExistence type="inferred from homology"/>
<evidence type="ECO:0000313" key="4">
    <source>
        <dbReference type="Proteomes" id="UP000824049"/>
    </source>
</evidence>
<comment type="similarity">
    <text evidence="1">Belongs to the MecA family.</text>
</comment>
<reference evidence="3" key="2">
    <citation type="submission" date="2021-04" db="EMBL/GenBank/DDBJ databases">
        <authorList>
            <person name="Gilroy R."/>
        </authorList>
    </citation>
    <scope>NUCLEOTIDE SEQUENCE</scope>
    <source>
        <strain evidence="3">CHK179-28034</strain>
    </source>
</reference>
<dbReference type="EMBL" id="DXBR01000036">
    <property type="protein sequence ID" value="HIZ38911.1"/>
    <property type="molecule type" value="Genomic_DNA"/>
</dbReference>
<reference evidence="3" key="1">
    <citation type="journal article" date="2021" name="PeerJ">
        <title>Extensive microbial diversity within the chicken gut microbiome revealed by metagenomics and culture.</title>
        <authorList>
            <person name="Gilroy R."/>
            <person name="Ravi A."/>
            <person name="Getino M."/>
            <person name="Pursley I."/>
            <person name="Horton D.L."/>
            <person name="Alikhan N.F."/>
            <person name="Baker D."/>
            <person name="Gharbi K."/>
            <person name="Hall N."/>
            <person name="Watson M."/>
            <person name="Adriaenssens E.M."/>
            <person name="Foster-Nyarko E."/>
            <person name="Jarju S."/>
            <person name="Secka A."/>
            <person name="Antonio M."/>
            <person name="Oren A."/>
            <person name="Chaudhuri R.R."/>
            <person name="La Ragione R."/>
            <person name="Hildebrand F."/>
            <person name="Pallen M.J."/>
        </authorList>
    </citation>
    <scope>NUCLEOTIDE SEQUENCE</scope>
    <source>
        <strain evidence="3">CHK179-28034</strain>
    </source>
</reference>
<dbReference type="InterPro" id="IPR008681">
    <property type="entry name" value="Neg-reg_MecA"/>
</dbReference>
<dbReference type="Gene3D" id="3.30.70.1950">
    <property type="match status" value="1"/>
</dbReference>
<organism evidence="3 4">
    <name type="scientific">Candidatus Anaerobutyricum stercoris</name>
    <dbReference type="NCBI Taxonomy" id="2838457"/>
    <lineage>
        <taxon>Bacteria</taxon>
        <taxon>Bacillati</taxon>
        <taxon>Bacillota</taxon>
        <taxon>Clostridia</taxon>
        <taxon>Lachnospirales</taxon>
        <taxon>Lachnospiraceae</taxon>
        <taxon>Anaerobutyricum</taxon>
    </lineage>
</organism>